<comment type="caution">
    <text evidence="2">The sequence shown here is derived from an EMBL/GenBank/DDBJ whole genome shotgun (WGS) entry which is preliminary data.</text>
</comment>
<organism evidence="2 3">
    <name type="scientific">Datura stramonium</name>
    <name type="common">Jimsonweed</name>
    <name type="synonym">Common thornapple</name>
    <dbReference type="NCBI Taxonomy" id="4076"/>
    <lineage>
        <taxon>Eukaryota</taxon>
        <taxon>Viridiplantae</taxon>
        <taxon>Streptophyta</taxon>
        <taxon>Embryophyta</taxon>
        <taxon>Tracheophyta</taxon>
        <taxon>Spermatophyta</taxon>
        <taxon>Magnoliopsida</taxon>
        <taxon>eudicotyledons</taxon>
        <taxon>Gunneridae</taxon>
        <taxon>Pentapetalae</taxon>
        <taxon>asterids</taxon>
        <taxon>lamiids</taxon>
        <taxon>Solanales</taxon>
        <taxon>Solanaceae</taxon>
        <taxon>Solanoideae</taxon>
        <taxon>Datureae</taxon>
        <taxon>Datura</taxon>
    </lineage>
</organism>
<evidence type="ECO:0000313" key="3">
    <source>
        <dbReference type="Proteomes" id="UP000823775"/>
    </source>
</evidence>
<sequence>MERYRDGKIPIQRFELYNFGYSSEFLPLIDKWLHIALHIGVRDLVLGVDIFTLYPCPIFKILAAESLKELVLSGCGLKLVSLTSGVTNCNSLRKLSLTNVHLDENMLQALLNSCPLIVSFNCKYCSGLEKSELLNLQKIKLVSLRTHRKINQLVKIQAPTLEHMFDSGLLEELDVVECQDLKSLDLST</sequence>
<dbReference type="InterPro" id="IPR032675">
    <property type="entry name" value="LRR_dom_sf"/>
</dbReference>
<proteinExistence type="predicted"/>
<dbReference type="Proteomes" id="UP000823775">
    <property type="component" value="Unassembled WGS sequence"/>
</dbReference>
<evidence type="ECO:0000313" key="2">
    <source>
        <dbReference type="EMBL" id="MCD7456585.1"/>
    </source>
</evidence>
<dbReference type="EMBL" id="JACEIK010000410">
    <property type="protein sequence ID" value="MCD7456585.1"/>
    <property type="molecule type" value="Genomic_DNA"/>
</dbReference>
<reference evidence="2 3" key="1">
    <citation type="journal article" date="2021" name="BMC Genomics">
        <title>Datura genome reveals duplications of psychoactive alkaloid biosynthetic genes and high mutation rate following tissue culture.</title>
        <authorList>
            <person name="Rajewski A."/>
            <person name="Carter-House D."/>
            <person name="Stajich J."/>
            <person name="Litt A."/>
        </authorList>
    </citation>
    <scope>NUCLEOTIDE SEQUENCE [LARGE SCALE GENOMIC DNA]</scope>
    <source>
        <strain evidence="2">AR-01</strain>
    </source>
</reference>
<evidence type="ECO:0000259" key="1">
    <source>
        <dbReference type="Pfam" id="PF23622"/>
    </source>
</evidence>
<dbReference type="InterPro" id="IPR055357">
    <property type="entry name" value="LRR_At1g61320_AtMIF1"/>
</dbReference>
<gene>
    <name evidence="2" type="ORF">HAX54_032304</name>
</gene>
<keyword evidence="3" id="KW-1185">Reference proteome</keyword>
<dbReference type="Gene3D" id="3.80.10.10">
    <property type="entry name" value="Ribonuclease Inhibitor"/>
    <property type="match status" value="1"/>
</dbReference>
<protein>
    <recommendedName>
        <fullName evidence="1">At1g61320/AtMIF1 LRR domain-containing protein</fullName>
    </recommendedName>
</protein>
<dbReference type="PANTHER" id="PTHR34145:SF28">
    <property type="entry name" value="F-BOX DOMAIN-CONTAINING PROTEIN"/>
    <property type="match status" value="1"/>
</dbReference>
<dbReference type="Pfam" id="PF23622">
    <property type="entry name" value="LRR_At1g61320_AtMIF1"/>
    <property type="match status" value="1"/>
</dbReference>
<dbReference type="PANTHER" id="PTHR34145">
    <property type="entry name" value="OS02G0105600 PROTEIN"/>
    <property type="match status" value="1"/>
</dbReference>
<feature type="domain" description="At1g61320/AtMIF1 LRR" evidence="1">
    <location>
        <begin position="26"/>
        <end position="186"/>
    </location>
</feature>
<dbReference type="SUPFAM" id="SSF52047">
    <property type="entry name" value="RNI-like"/>
    <property type="match status" value="1"/>
</dbReference>
<dbReference type="InterPro" id="IPR053772">
    <property type="entry name" value="At1g61320/At1g61330-like"/>
</dbReference>
<accession>A0ABS8SCP4</accession>
<name>A0ABS8SCP4_DATST</name>